<evidence type="ECO:0000313" key="3">
    <source>
        <dbReference type="WBParaSite" id="maker-unitig_23688-snap-gene-0.3-mRNA-1"/>
    </source>
</evidence>
<dbReference type="WBParaSite" id="maker-unitig_23688-snap-gene-0.3-mRNA-1">
    <property type="protein sequence ID" value="maker-unitig_23688-snap-gene-0.3-mRNA-1"/>
    <property type="gene ID" value="maker-unitig_23688-snap-gene-0.3"/>
</dbReference>
<proteinExistence type="predicted"/>
<sequence length="890" mass="94918">AIWNPYLEELGSAARPIAVYSSKLQRTISELGARNYYQGLSDQPRRHPELFLHWKEKLAYRLTEKACDLSNSLNLKQCGPLHFSWWAPQCPRLAAPVAELRHLTTGTDAQLIAREGILLLSVVCKNCGSAIDNRDRTASAAFAVPSGQLAIATGRRLCGPSLSAGPASTCGACAAAGTPCLNGRRRVRQLSCSACRCPANFSPGPVPAERRDGLTPRVVLLRLRSSFDSAPAAAAPECRWGYGGLTRATLRLRVYALSPDTETVYAPPLPPEADERSGGQQSLSQRSDRLHQLWNSSISGGLPGSQRQLCDRLKSVADAMFGYNQNSLQTASSVPEAGSVDSQLLLCCRAWDDMMMLVLMAEATQPQASATGGMMSAVVCSLLVQAIVALAVICAAAAAGALNIAQANRAAILGGEMKQALQAGEQHEQGSEPRAGPALSKKNRMHSSQTTLRDQGSAKRQPTCRLMKLSEAEESRCTAAVSVAASVIASGSEISLLDSLTRMAQRWRGFDGTDKQDRAEEGPYKCVPVGQPAGARLLQAGAVAFQVAGIGSIWSDRINATGTRELRLEPGCSAGNSAGTSPGDGFRDNGLFNPFAHLGEGAVYSWQHHNEALGVHEAFAKQPAETARKRYTAAPDTILQANAPNVVPRSNPARKRACRQQAGRQAAVHPMQSCYGVIGGLSLHSDSRIGDAECSISSCLDSIVAQESLGDTTTAKLLRWLHRQAGFHCAAELGHHPATVGVEQPSTGLRCGSTDQNRRLCQPATSRAVRTSEEAGLNDSSRDEGRRLRGVAGRIWQAANEMRQPSVTCRNCRQDWLSASAGSGCPAWLSSSRGPGARRTKDRAGTTLLDYVFDYVFEYLFLPGQPDAASPKPIAVHSVNNRGGGLGQSP</sequence>
<dbReference type="Proteomes" id="UP000095280">
    <property type="component" value="Unplaced"/>
</dbReference>
<dbReference type="AlphaFoldDB" id="A0A1I8F8X5"/>
<protein>
    <submittedName>
        <fullName evidence="3">SET domain-containing protein</fullName>
    </submittedName>
</protein>
<feature type="region of interest" description="Disordered" evidence="1">
    <location>
        <begin position="263"/>
        <end position="286"/>
    </location>
</feature>
<organism evidence="2 3">
    <name type="scientific">Macrostomum lignano</name>
    <dbReference type="NCBI Taxonomy" id="282301"/>
    <lineage>
        <taxon>Eukaryota</taxon>
        <taxon>Metazoa</taxon>
        <taxon>Spiralia</taxon>
        <taxon>Lophotrochozoa</taxon>
        <taxon>Platyhelminthes</taxon>
        <taxon>Rhabditophora</taxon>
        <taxon>Macrostomorpha</taxon>
        <taxon>Macrostomida</taxon>
        <taxon>Macrostomidae</taxon>
        <taxon>Macrostomum</taxon>
    </lineage>
</organism>
<evidence type="ECO:0000313" key="2">
    <source>
        <dbReference type="Proteomes" id="UP000095280"/>
    </source>
</evidence>
<evidence type="ECO:0000256" key="1">
    <source>
        <dbReference type="SAM" id="MobiDB-lite"/>
    </source>
</evidence>
<keyword evidence="2" id="KW-1185">Reference proteome</keyword>
<accession>A0A1I8F8X5</accession>
<feature type="region of interest" description="Disordered" evidence="1">
    <location>
        <begin position="422"/>
        <end position="462"/>
    </location>
</feature>
<name>A0A1I8F8X5_9PLAT</name>
<feature type="compositionally biased region" description="Polar residues" evidence="1">
    <location>
        <begin position="446"/>
        <end position="460"/>
    </location>
</feature>
<reference evidence="3" key="1">
    <citation type="submission" date="2016-11" db="UniProtKB">
        <authorList>
            <consortium name="WormBaseParasite"/>
        </authorList>
    </citation>
    <scope>IDENTIFICATION</scope>
</reference>